<feature type="region of interest" description="Disordered" evidence="2">
    <location>
        <begin position="42"/>
        <end position="137"/>
    </location>
</feature>
<evidence type="ECO:0000313" key="3">
    <source>
        <dbReference type="EMBL" id="EON98545.1"/>
    </source>
</evidence>
<dbReference type="KEGG" id="tmn:UCRPA7_5901"/>
<keyword evidence="4" id="KW-1185">Reference proteome</keyword>
<dbReference type="Proteomes" id="UP000014074">
    <property type="component" value="Unassembled WGS sequence"/>
</dbReference>
<feature type="compositionally biased region" description="Low complexity" evidence="2">
    <location>
        <begin position="106"/>
        <end position="132"/>
    </location>
</feature>
<evidence type="ECO:0008006" key="5">
    <source>
        <dbReference type="Google" id="ProtNLM"/>
    </source>
</evidence>
<evidence type="ECO:0000313" key="4">
    <source>
        <dbReference type="Proteomes" id="UP000014074"/>
    </source>
</evidence>
<feature type="compositionally biased region" description="Low complexity" evidence="2">
    <location>
        <begin position="401"/>
        <end position="434"/>
    </location>
</feature>
<evidence type="ECO:0000256" key="2">
    <source>
        <dbReference type="SAM" id="MobiDB-lite"/>
    </source>
</evidence>
<sequence>MEIETDDDILRKVASGGSMDYSAWPSLLIDIVARIEKIAHNDFPIPSIPPPSTAPPPPEPRFLAPLPSSDPIEPPPQQSGAATTTSASDSQDSSQDTNKENANPTASASTGPGPQPPTGEAAAGTAGGTASPLEPGALPPQITAMLAEIKTTLVDGFPVYPPHTIQRLAELVLAPRQHYRSLPSYLHAVDRVVHVTSGNNIYPLPPAIPDMSAMSLLANGVGSSRDDSSRNSMAWANASAGAAVGSDEALGGALLTPIPWLQRRANGGSDASPSPSPPISEGSAAAAAAQNQGPAGAQASQQRGVQGAAAQSSPGAGNGGSGAGRQFEGQVRTESTETIDGPNGIGSIETVSISFNGIPSMGAARALTQGEILRQEQRAGVVPVSQLARASAAMTATASPLSAASSSSPASSAGEPTPTSTGSPGPSPSPEGAELTPSSADEEMANVGGDEVPHARGPEEIGAADTGPQNPTTSPYIVGSGGNVEMRGIDVEAAVGRKAEHSHSPDPDSSVSSALSPSSKREADVDIEATDAPAQKKLKEHEGDDVAGAGSDDAADGPSEEGEPKKDAEGDIELSDEVPEGSIDAGVETDAASTEAAGEASKE</sequence>
<dbReference type="GO" id="GO:0030289">
    <property type="term" value="C:protein phosphatase 4 complex"/>
    <property type="evidence" value="ECO:0007669"/>
    <property type="project" value="InterPro"/>
</dbReference>
<feature type="compositionally biased region" description="Low complexity" evidence="2">
    <location>
        <begin position="507"/>
        <end position="518"/>
    </location>
</feature>
<feature type="compositionally biased region" description="Basic and acidic residues" evidence="2">
    <location>
        <begin position="487"/>
        <end position="506"/>
    </location>
</feature>
<dbReference type="eggNOG" id="ENOG502SBSZ">
    <property type="taxonomic scope" value="Eukaryota"/>
</dbReference>
<feature type="compositionally biased region" description="Low complexity" evidence="2">
    <location>
        <begin position="78"/>
        <end position="96"/>
    </location>
</feature>
<dbReference type="PANTHER" id="PTHR16487">
    <property type="entry name" value="PPP4R2-RELATED PROTEIN"/>
    <property type="match status" value="1"/>
</dbReference>
<dbReference type="PANTHER" id="PTHR16487:SF0">
    <property type="entry name" value="PROTEIN PHOSPHATASE 4 REGULATORY SUBUNIT 2-RELATED"/>
    <property type="match status" value="1"/>
</dbReference>
<feature type="compositionally biased region" description="Low complexity" evidence="2">
    <location>
        <begin position="61"/>
        <end position="71"/>
    </location>
</feature>
<dbReference type="AlphaFoldDB" id="R8BGS5"/>
<comment type="similarity">
    <text evidence="1">Belongs to the PPP4R2 family.</text>
</comment>
<dbReference type="GO" id="GO:0005737">
    <property type="term" value="C:cytoplasm"/>
    <property type="evidence" value="ECO:0007669"/>
    <property type="project" value="TreeGrafter"/>
</dbReference>
<feature type="region of interest" description="Disordered" evidence="2">
    <location>
        <begin position="264"/>
        <end position="346"/>
    </location>
</feature>
<name>R8BGS5_PHAM7</name>
<feature type="compositionally biased region" description="Pro residues" evidence="2">
    <location>
        <begin position="46"/>
        <end position="60"/>
    </location>
</feature>
<dbReference type="HOGENOM" id="CLU_024587_1_0_1"/>
<dbReference type="InterPro" id="IPR015267">
    <property type="entry name" value="PPP4R2"/>
</dbReference>
<dbReference type="OrthoDB" id="341898at2759"/>
<dbReference type="GO" id="GO:0019888">
    <property type="term" value="F:protein phosphatase regulator activity"/>
    <property type="evidence" value="ECO:0007669"/>
    <property type="project" value="InterPro"/>
</dbReference>
<feature type="region of interest" description="Disordered" evidence="2">
    <location>
        <begin position="401"/>
        <end position="603"/>
    </location>
</feature>
<dbReference type="GeneID" id="19326504"/>
<protein>
    <recommendedName>
        <fullName evidence="5">Protein phosphatase 4 core regulatory subunit R2</fullName>
    </recommendedName>
</protein>
<gene>
    <name evidence="3" type="ORF">UCRPA7_5901</name>
</gene>
<organism evidence="3 4">
    <name type="scientific">Phaeoacremonium minimum (strain UCR-PA7)</name>
    <name type="common">Esca disease fungus</name>
    <name type="synonym">Togninia minima</name>
    <dbReference type="NCBI Taxonomy" id="1286976"/>
    <lineage>
        <taxon>Eukaryota</taxon>
        <taxon>Fungi</taxon>
        <taxon>Dikarya</taxon>
        <taxon>Ascomycota</taxon>
        <taxon>Pezizomycotina</taxon>
        <taxon>Sordariomycetes</taxon>
        <taxon>Sordariomycetidae</taxon>
        <taxon>Togniniales</taxon>
        <taxon>Togniniaceae</taxon>
        <taxon>Phaeoacremonium</taxon>
    </lineage>
</organism>
<dbReference type="EMBL" id="KB933210">
    <property type="protein sequence ID" value="EON98545.1"/>
    <property type="molecule type" value="Genomic_DNA"/>
</dbReference>
<feature type="compositionally biased region" description="Acidic residues" evidence="2">
    <location>
        <begin position="570"/>
        <end position="579"/>
    </location>
</feature>
<accession>R8BGS5</accession>
<proteinExistence type="inferred from homology"/>
<dbReference type="RefSeq" id="XP_007916636.1">
    <property type="nucleotide sequence ID" value="XM_007918445.1"/>
</dbReference>
<feature type="compositionally biased region" description="Low complexity" evidence="2">
    <location>
        <begin position="265"/>
        <end position="315"/>
    </location>
</feature>
<dbReference type="GO" id="GO:0005634">
    <property type="term" value="C:nucleus"/>
    <property type="evidence" value="ECO:0007669"/>
    <property type="project" value="TreeGrafter"/>
</dbReference>
<reference evidence="4" key="1">
    <citation type="journal article" date="2013" name="Genome Announc.">
        <title>Draft genome sequence of the ascomycete Phaeoacremonium aleophilum strain UCR-PA7, a causal agent of the esca disease complex in grapevines.</title>
        <authorList>
            <person name="Blanco-Ulate B."/>
            <person name="Rolshausen P."/>
            <person name="Cantu D."/>
        </authorList>
    </citation>
    <scope>NUCLEOTIDE SEQUENCE [LARGE SCALE GENOMIC DNA]</scope>
    <source>
        <strain evidence="4">UCR-PA7</strain>
    </source>
</reference>
<evidence type="ECO:0000256" key="1">
    <source>
        <dbReference type="ARBA" id="ARBA00009207"/>
    </source>
</evidence>